<keyword evidence="5" id="KW-0592">Phosphate transport</keyword>
<keyword evidence="13" id="KW-1185">Reference proteome</keyword>
<proteinExistence type="predicted"/>
<comment type="subcellular location">
    <subcellularLocation>
        <location evidence="1">Cell inner membrane</location>
        <topology evidence="1">Peripheral membrane protein</topology>
    </subcellularLocation>
</comment>
<feature type="domain" description="ABC transporter" evidence="11">
    <location>
        <begin position="30"/>
        <end position="271"/>
    </location>
</feature>
<dbReference type="GO" id="GO:0035435">
    <property type="term" value="P:phosphate ion transmembrane transport"/>
    <property type="evidence" value="ECO:0007669"/>
    <property type="project" value="InterPro"/>
</dbReference>
<keyword evidence="2" id="KW-0813">Transport</keyword>
<comment type="caution">
    <text evidence="12">The sequence shown here is derived from an EMBL/GenBank/DDBJ whole genome shotgun (WGS) entry which is preliminary data.</text>
</comment>
<dbReference type="GO" id="GO:0016887">
    <property type="term" value="F:ATP hydrolysis activity"/>
    <property type="evidence" value="ECO:0007669"/>
    <property type="project" value="InterPro"/>
</dbReference>
<dbReference type="PROSITE" id="PS50893">
    <property type="entry name" value="ABC_TRANSPORTER_2"/>
    <property type="match status" value="1"/>
</dbReference>
<dbReference type="InterPro" id="IPR003593">
    <property type="entry name" value="AAA+_ATPase"/>
</dbReference>
<dbReference type="GO" id="GO:0005315">
    <property type="term" value="F:phosphate transmembrane transporter activity"/>
    <property type="evidence" value="ECO:0007669"/>
    <property type="project" value="InterPro"/>
</dbReference>
<keyword evidence="6" id="KW-0547">Nucleotide-binding</keyword>
<evidence type="ECO:0000256" key="10">
    <source>
        <dbReference type="ARBA" id="ARBA00054713"/>
    </source>
</evidence>
<dbReference type="FunFam" id="3.40.50.300:FF:000132">
    <property type="entry name" value="Phosphate import ATP-binding protein PstB"/>
    <property type="match status" value="1"/>
</dbReference>
<keyword evidence="3" id="KW-1003">Cell membrane</keyword>
<dbReference type="NCBIfam" id="TIGR00972">
    <property type="entry name" value="3a0107s01c2"/>
    <property type="match status" value="1"/>
</dbReference>
<dbReference type="Pfam" id="PF00005">
    <property type="entry name" value="ABC_tran"/>
    <property type="match status" value="1"/>
</dbReference>
<name>A0A4R4D2N8_9PROT</name>
<dbReference type="OrthoDB" id="9802264at2"/>
<keyword evidence="9" id="KW-0472">Membrane</keyword>
<dbReference type="SMART" id="SM00382">
    <property type="entry name" value="AAA"/>
    <property type="match status" value="1"/>
</dbReference>
<dbReference type="InterPro" id="IPR003439">
    <property type="entry name" value="ABC_transporter-like_ATP-bd"/>
</dbReference>
<dbReference type="SUPFAM" id="SSF52540">
    <property type="entry name" value="P-loop containing nucleoside triphosphate hydrolases"/>
    <property type="match status" value="1"/>
</dbReference>
<comment type="function">
    <text evidence="10">Part of the ABC transporter complex PstSACB involved in phosphate import. Responsible for energy coupling to the transport system.</text>
</comment>
<gene>
    <name evidence="12" type="primary">pstB</name>
    <name evidence="12" type="ORF">EXY23_26460</name>
</gene>
<dbReference type="PANTHER" id="PTHR43423">
    <property type="entry name" value="ABC TRANSPORTER I FAMILY MEMBER 17"/>
    <property type="match status" value="1"/>
</dbReference>
<evidence type="ECO:0000256" key="5">
    <source>
        <dbReference type="ARBA" id="ARBA00022592"/>
    </source>
</evidence>
<dbReference type="PANTHER" id="PTHR43423:SF3">
    <property type="entry name" value="PHOSPHATE IMPORT ATP-BINDING PROTEIN PSTB"/>
    <property type="match status" value="1"/>
</dbReference>
<dbReference type="PROSITE" id="PS00211">
    <property type="entry name" value="ABC_TRANSPORTER_1"/>
    <property type="match status" value="1"/>
</dbReference>
<evidence type="ECO:0000256" key="9">
    <source>
        <dbReference type="ARBA" id="ARBA00023136"/>
    </source>
</evidence>
<evidence type="ECO:0000256" key="6">
    <source>
        <dbReference type="ARBA" id="ARBA00022741"/>
    </source>
</evidence>
<evidence type="ECO:0000256" key="2">
    <source>
        <dbReference type="ARBA" id="ARBA00022448"/>
    </source>
</evidence>
<dbReference type="CDD" id="cd03260">
    <property type="entry name" value="ABC_PstB_phosphate_transporter"/>
    <property type="match status" value="1"/>
</dbReference>
<evidence type="ECO:0000313" key="13">
    <source>
        <dbReference type="Proteomes" id="UP000295023"/>
    </source>
</evidence>
<keyword evidence="7 12" id="KW-0067">ATP-binding</keyword>
<dbReference type="InterPro" id="IPR017871">
    <property type="entry name" value="ABC_transporter-like_CS"/>
</dbReference>
<dbReference type="InterPro" id="IPR005670">
    <property type="entry name" value="PstB-like"/>
</dbReference>
<organism evidence="12 13">
    <name type="scientific">Roseicella aquatilis</name>
    <dbReference type="NCBI Taxonomy" id="2527868"/>
    <lineage>
        <taxon>Bacteria</taxon>
        <taxon>Pseudomonadati</taxon>
        <taxon>Pseudomonadota</taxon>
        <taxon>Alphaproteobacteria</taxon>
        <taxon>Acetobacterales</taxon>
        <taxon>Roseomonadaceae</taxon>
        <taxon>Roseicella</taxon>
    </lineage>
</organism>
<accession>A0A4R4D2N8</accession>
<dbReference type="GO" id="GO:0005524">
    <property type="term" value="F:ATP binding"/>
    <property type="evidence" value="ECO:0007669"/>
    <property type="project" value="UniProtKB-KW"/>
</dbReference>
<evidence type="ECO:0000256" key="7">
    <source>
        <dbReference type="ARBA" id="ARBA00022840"/>
    </source>
</evidence>
<evidence type="ECO:0000313" key="12">
    <source>
        <dbReference type="EMBL" id="TCZ51940.1"/>
    </source>
</evidence>
<reference evidence="12 13" key="1">
    <citation type="submission" date="2019-03" db="EMBL/GenBank/DDBJ databases">
        <title>Paracraurococcus aquatilis NE82 genome sequence.</title>
        <authorList>
            <person name="Zhao Y."/>
            <person name="Du Z."/>
        </authorList>
    </citation>
    <scope>NUCLEOTIDE SEQUENCE [LARGE SCALE GENOMIC DNA]</scope>
    <source>
        <strain evidence="12 13">NE82</strain>
    </source>
</reference>
<dbReference type="InterPro" id="IPR027417">
    <property type="entry name" value="P-loop_NTPase"/>
</dbReference>
<dbReference type="EMBL" id="SKBM01000051">
    <property type="protein sequence ID" value="TCZ51940.1"/>
    <property type="molecule type" value="Genomic_DNA"/>
</dbReference>
<evidence type="ECO:0000256" key="3">
    <source>
        <dbReference type="ARBA" id="ARBA00022475"/>
    </source>
</evidence>
<evidence type="ECO:0000256" key="8">
    <source>
        <dbReference type="ARBA" id="ARBA00022967"/>
    </source>
</evidence>
<dbReference type="Gene3D" id="3.40.50.300">
    <property type="entry name" value="P-loop containing nucleotide triphosphate hydrolases"/>
    <property type="match status" value="1"/>
</dbReference>
<evidence type="ECO:0000256" key="1">
    <source>
        <dbReference type="ARBA" id="ARBA00004417"/>
    </source>
</evidence>
<sequence>MQDSAAAIPSSSFGGMQARSAAALNETARVAIRNLDFYYGANRALKGINLDLPERQVTGMIGPSGCGKSTLLRVLNRMYSLYPGQRATGEVILDGRNIIDDDMDVNELRAKIGMVFQKPTPFPMTIHENIAFGVRLHEKLSRAQMDERVEWALTRAAIWGEVKDRLNTNAMGLSGGQQQRLCIARTIAVRPEVILFDEPTSALDPISTLKIEELIDELKQDFTIAIVTHNMQQAARCADQVAFFYLGELIEVAPAAQLFTAPQQPRTQEYITGRFG</sequence>
<dbReference type="GO" id="GO:0005886">
    <property type="term" value="C:plasma membrane"/>
    <property type="evidence" value="ECO:0007669"/>
    <property type="project" value="UniProtKB-SubCell"/>
</dbReference>
<evidence type="ECO:0000259" key="11">
    <source>
        <dbReference type="PROSITE" id="PS50893"/>
    </source>
</evidence>
<keyword evidence="8" id="KW-1278">Translocase</keyword>
<evidence type="ECO:0000256" key="4">
    <source>
        <dbReference type="ARBA" id="ARBA00022519"/>
    </source>
</evidence>
<keyword evidence="4" id="KW-0997">Cell inner membrane</keyword>
<protein>
    <submittedName>
        <fullName evidence="12">Phosphate ABC transporter ATP-binding protein PstB</fullName>
    </submittedName>
</protein>
<dbReference type="AlphaFoldDB" id="A0A4R4D2N8"/>
<dbReference type="Proteomes" id="UP000295023">
    <property type="component" value="Unassembled WGS sequence"/>
</dbReference>